<feature type="compositionally biased region" description="Polar residues" evidence="1">
    <location>
        <begin position="89"/>
        <end position="106"/>
    </location>
</feature>
<gene>
    <name evidence="2" type="ORF">BJ508DRAFT_100304</name>
</gene>
<dbReference type="OrthoDB" id="5352132at2759"/>
<dbReference type="Pfam" id="PF08316">
    <property type="entry name" value="Pal1"/>
    <property type="match status" value="1"/>
</dbReference>
<accession>A0A3N4ICU9</accession>
<feature type="compositionally biased region" description="Basic and acidic residues" evidence="1">
    <location>
        <begin position="512"/>
        <end position="522"/>
    </location>
</feature>
<sequence>MSVLQHPTVITPDSENGPSFASNNPFRNRASQVPLSPVSPTSFGEQDRLSAAFGSQQAQRPPRPVSRNPFLDVFDDLDDVGNDIARPRTASNKSNSFSEPSGQKSQFTGATLDLFNELTVEDKANNNTHHHLRQRSENMDQRRPPPPQQRGSGNLRPPQPPQARRGSRGSADDSPPLIQIDDTPTRPQERERERRPTGTSRDGRRAEGSRRPRRNSDSSVIDAHEVEKEKERRDRRRREEARRRDGKEDKVRSKEKEKERERRKKGTPLDVIDKLDVTGIYGSGLFHHDGPFDACNPHRNKNTRKAPMQAFPEGSANNALTGFGPVSKKGDYSNYAGTGDNEAFSEFSTGRRGSAPLDEKRPSAIRATSFDPVARIEPVHGDESLGLGTSTFLDGAPASRKAIEEQKELDRQNEILGDKQKSGFGGIQRKKSLAQKIRSISGNRPGYQNGLPSPSEERSSPRYTPRKDSSSNPFFSDYDTAYDKKSEVISVVKRDDDQKGRDRAPSSPSRIRIKDDQPDKSEGGGGSSFIKRVRSLSKPKRRD</sequence>
<feature type="compositionally biased region" description="Basic and acidic residues" evidence="1">
    <location>
        <begin position="401"/>
        <end position="421"/>
    </location>
</feature>
<feature type="region of interest" description="Disordered" evidence="1">
    <location>
        <begin position="339"/>
        <end position="543"/>
    </location>
</feature>
<feature type="compositionally biased region" description="Basic and acidic residues" evidence="1">
    <location>
        <begin position="134"/>
        <end position="143"/>
    </location>
</feature>
<evidence type="ECO:0000313" key="3">
    <source>
        <dbReference type="Proteomes" id="UP000275078"/>
    </source>
</evidence>
<feature type="compositionally biased region" description="Basic residues" evidence="1">
    <location>
        <begin position="531"/>
        <end position="543"/>
    </location>
</feature>
<feature type="compositionally biased region" description="Polar residues" evidence="1">
    <location>
        <begin position="11"/>
        <end position="44"/>
    </location>
</feature>
<organism evidence="2 3">
    <name type="scientific">Ascobolus immersus RN42</name>
    <dbReference type="NCBI Taxonomy" id="1160509"/>
    <lineage>
        <taxon>Eukaryota</taxon>
        <taxon>Fungi</taxon>
        <taxon>Dikarya</taxon>
        <taxon>Ascomycota</taxon>
        <taxon>Pezizomycotina</taxon>
        <taxon>Pezizomycetes</taxon>
        <taxon>Pezizales</taxon>
        <taxon>Ascobolaceae</taxon>
        <taxon>Ascobolus</taxon>
    </lineage>
</organism>
<feature type="compositionally biased region" description="Basic and acidic residues" evidence="1">
    <location>
        <begin position="481"/>
        <end position="504"/>
    </location>
</feature>
<feature type="compositionally biased region" description="Basic and acidic residues" evidence="1">
    <location>
        <begin position="455"/>
        <end position="469"/>
    </location>
</feature>
<keyword evidence="3" id="KW-1185">Reference proteome</keyword>
<feature type="region of interest" description="Disordered" evidence="1">
    <location>
        <begin position="1"/>
        <end position="106"/>
    </location>
</feature>
<dbReference type="AlphaFoldDB" id="A0A3N4ICU9"/>
<feature type="compositionally biased region" description="Basic and acidic residues" evidence="1">
    <location>
        <begin position="183"/>
        <end position="260"/>
    </location>
</feature>
<proteinExistence type="predicted"/>
<protein>
    <submittedName>
        <fullName evidence="2">Pal1-domain-containing protein</fullName>
    </submittedName>
</protein>
<dbReference type="PANTHER" id="PTHR28307">
    <property type="entry name" value="PROTEIN PAL1"/>
    <property type="match status" value="1"/>
</dbReference>
<dbReference type="EMBL" id="ML119674">
    <property type="protein sequence ID" value="RPA82051.1"/>
    <property type="molecule type" value="Genomic_DNA"/>
</dbReference>
<evidence type="ECO:0000256" key="1">
    <source>
        <dbReference type="SAM" id="MobiDB-lite"/>
    </source>
</evidence>
<evidence type="ECO:0000313" key="2">
    <source>
        <dbReference type="EMBL" id="RPA82051.1"/>
    </source>
</evidence>
<dbReference type="InterPro" id="IPR013226">
    <property type="entry name" value="Pal1"/>
</dbReference>
<dbReference type="STRING" id="1160509.A0A3N4ICU9"/>
<name>A0A3N4ICU9_ASCIM</name>
<reference evidence="2 3" key="1">
    <citation type="journal article" date="2018" name="Nat. Ecol. Evol.">
        <title>Pezizomycetes genomes reveal the molecular basis of ectomycorrhizal truffle lifestyle.</title>
        <authorList>
            <person name="Murat C."/>
            <person name="Payen T."/>
            <person name="Noel B."/>
            <person name="Kuo A."/>
            <person name="Morin E."/>
            <person name="Chen J."/>
            <person name="Kohler A."/>
            <person name="Krizsan K."/>
            <person name="Balestrini R."/>
            <person name="Da Silva C."/>
            <person name="Montanini B."/>
            <person name="Hainaut M."/>
            <person name="Levati E."/>
            <person name="Barry K.W."/>
            <person name="Belfiori B."/>
            <person name="Cichocki N."/>
            <person name="Clum A."/>
            <person name="Dockter R.B."/>
            <person name="Fauchery L."/>
            <person name="Guy J."/>
            <person name="Iotti M."/>
            <person name="Le Tacon F."/>
            <person name="Lindquist E.A."/>
            <person name="Lipzen A."/>
            <person name="Malagnac F."/>
            <person name="Mello A."/>
            <person name="Molinier V."/>
            <person name="Miyauchi S."/>
            <person name="Poulain J."/>
            <person name="Riccioni C."/>
            <person name="Rubini A."/>
            <person name="Sitrit Y."/>
            <person name="Splivallo R."/>
            <person name="Traeger S."/>
            <person name="Wang M."/>
            <person name="Zifcakova L."/>
            <person name="Wipf D."/>
            <person name="Zambonelli A."/>
            <person name="Paolocci F."/>
            <person name="Nowrousian M."/>
            <person name="Ottonello S."/>
            <person name="Baldrian P."/>
            <person name="Spatafora J.W."/>
            <person name="Henrissat B."/>
            <person name="Nagy L.G."/>
            <person name="Aury J.M."/>
            <person name="Wincker P."/>
            <person name="Grigoriev I.V."/>
            <person name="Bonfante P."/>
            <person name="Martin F.M."/>
        </authorList>
    </citation>
    <scope>NUCLEOTIDE SEQUENCE [LARGE SCALE GENOMIC DNA]</scope>
    <source>
        <strain evidence="2 3">RN42</strain>
    </source>
</reference>
<feature type="region of interest" description="Disordered" evidence="1">
    <location>
        <begin position="130"/>
        <end position="267"/>
    </location>
</feature>
<dbReference type="GO" id="GO:0005737">
    <property type="term" value="C:cytoplasm"/>
    <property type="evidence" value="ECO:0007669"/>
    <property type="project" value="TreeGrafter"/>
</dbReference>
<dbReference type="Proteomes" id="UP000275078">
    <property type="component" value="Unassembled WGS sequence"/>
</dbReference>
<dbReference type="PANTHER" id="PTHR28307:SF2">
    <property type="entry name" value="PROTEIN PAL1"/>
    <property type="match status" value="1"/>
</dbReference>